<evidence type="ECO:0000256" key="4">
    <source>
        <dbReference type="PROSITE-ProRule" id="PRU00339"/>
    </source>
</evidence>
<keyword evidence="4" id="KW-0802">TPR repeat</keyword>
<dbReference type="Gene3D" id="1.25.40.1040">
    <property type="match status" value="1"/>
</dbReference>
<dbReference type="InterPro" id="IPR011042">
    <property type="entry name" value="6-blade_b-propeller_TolB-like"/>
</dbReference>
<dbReference type="SUPFAM" id="SSF82171">
    <property type="entry name" value="DPP6 N-terminal domain-like"/>
    <property type="match status" value="1"/>
</dbReference>
<dbReference type="PRINTS" id="PR01021">
    <property type="entry name" value="OMPADOMAIN"/>
</dbReference>
<organism evidence="7 8">
    <name type="scientific">Hymenobacter properus</name>
    <dbReference type="NCBI Taxonomy" id="2791026"/>
    <lineage>
        <taxon>Bacteria</taxon>
        <taxon>Pseudomonadati</taxon>
        <taxon>Bacteroidota</taxon>
        <taxon>Cytophagia</taxon>
        <taxon>Cytophagales</taxon>
        <taxon>Hymenobacteraceae</taxon>
        <taxon>Hymenobacter</taxon>
    </lineage>
</organism>
<dbReference type="EMBL" id="JADQDP010000001">
    <property type="protein sequence ID" value="MBF9140589.1"/>
    <property type="molecule type" value="Genomic_DNA"/>
</dbReference>
<dbReference type="InterPro" id="IPR006664">
    <property type="entry name" value="OMP_bac"/>
</dbReference>
<dbReference type="Gene3D" id="3.30.1330.60">
    <property type="entry name" value="OmpA-like domain"/>
    <property type="match status" value="1"/>
</dbReference>
<keyword evidence="8" id="KW-1185">Reference proteome</keyword>
<evidence type="ECO:0000313" key="7">
    <source>
        <dbReference type="EMBL" id="MBF9140589.1"/>
    </source>
</evidence>
<dbReference type="PROSITE" id="PS50005">
    <property type="entry name" value="TPR"/>
    <property type="match status" value="1"/>
</dbReference>
<dbReference type="InterPro" id="IPR036737">
    <property type="entry name" value="OmpA-like_sf"/>
</dbReference>
<comment type="caution">
    <text evidence="7">The sequence shown here is derived from an EMBL/GenBank/DDBJ whole genome shotgun (WGS) entry which is preliminary data.</text>
</comment>
<dbReference type="Pfam" id="PF07676">
    <property type="entry name" value="PD40"/>
    <property type="match status" value="3"/>
</dbReference>
<dbReference type="PANTHER" id="PTHR30329">
    <property type="entry name" value="STATOR ELEMENT OF FLAGELLAR MOTOR COMPLEX"/>
    <property type="match status" value="1"/>
</dbReference>
<keyword evidence="3" id="KW-0998">Cell outer membrane</keyword>
<evidence type="ECO:0000313" key="8">
    <source>
        <dbReference type="Proteomes" id="UP000645610"/>
    </source>
</evidence>
<dbReference type="Proteomes" id="UP000645610">
    <property type="component" value="Unassembled WGS sequence"/>
</dbReference>
<feature type="domain" description="OmpA-like" evidence="6">
    <location>
        <begin position="530"/>
        <end position="644"/>
    </location>
</feature>
<protein>
    <submittedName>
        <fullName evidence="7">OmpA family protein</fullName>
    </submittedName>
</protein>
<dbReference type="SMART" id="SM00028">
    <property type="entry name" value="TPR"/>
    <property type="match status" value="3"/>
</dbReference>
<dbReference type="SUPFAM" id="SSF103088">
    <property type="entry name" value="OmpA-like"/>
    <property type="match status" value="1"/>
</dbReference>
<keyword evidence="2 5" id="KW-0472">Membrane</keyword>
<dbReference type="AlphaFoldDB" id="A0A931BB98"/>
<dbReference type="PROSITE" id="PS01068">
    <property type="entry name" value="OMPA_1"/>
    <property type="match status" value="1"/>
</dbReference>
<gene>
    <name evidence="7" type="ORF">I2I01_03025</name>
</gene>
<dbReference type="InterPro" id="IPR006665">
    <property type="entry name" value="OmpA-like"/>
</dbReference>
<dbReference type="PROSITE" id="PS51123">
    <property type="entry name" value="OMPA_2"/>
    <property type="match status" value="1"/>
</dbReference>
<dbReference type="InterPro" id="IPR019734">
    <property type="entry name" value="TPR_rpt"/>
</dbReference>
<dbReference type="PANTHER" id="PTHR30329:SF21">
    <property type="entry name" value="LIPOPROTEIN YIAD-RELATED"/>
    <property type="match status" value="1"/>
</dbReference>
<dbReference type="InterPro" id="IPR011659">
    <property type="entry name" value="WD40"/>
</dbReference>
<feature type="repeat" description="TPR" evidence="4">
    <location>
        <begin position="99"/>
        <end position="132"/>
    </location>
</feature>
<sequence>MSLLCLTVAETAQAQLTPKVQTPTNTKARSLLEKAQQQTKERDFVKAVETLNQLNEKFPSFGEAFLLKGSLLKAMGDNRNAMAAYRDGLGKVPLEASHASEYQLLGDLALSYGDYQTALDAYKNLLKVAPKTQKNLAKSQRQLLTCEFALNAMKHPVGEAPVALPSPMNSFKFQYFPALTADNRFLLFTGRPAASSGEDLYVSRQSKDGSLGAPVPISPAINSSYNEGAGSISGDGKTLVFASCDRPKAIGNCDLYISRRTGNNWSTPVNLGTNVNSTEWDSQPSLSADGRTLYFTSTRRGGQGQEDIYVTTLQPDGTWSMAQNVGTPVNTAGKDMAPFIHASGTTLYYVTDGLVGMGGLDVFRCEKNANGSWSEPRNLGYPLNTFENEASLFITSDNQKGFCSRTKASDEPPGGYRLARERPVELFSFAVPQPVKARETSTYTQGRVFDANTKKPLKAEVKLYDLDTDVLTQFVTSDPEYGDYTVVLNEGHHYAMYASADKYLLKSLSFDYSNQHTFDPLALDIYLEPVRSGRSVVLNNLFFDTNKYDLKPQSRTELNRLIEFMRQYRDVQIEVSGYTDNVGSPEANIQLSQRRAQAVVEYLSSHGVSINRLRSKGYGEGHPLAANDTEAHRQLNRRIELHIL</sequence>
<accession>A0A931BB98</accession>
<dbReference type="InterPro" id="IPR050330">
    <property type="entry name" value="Bact_OuterMem_StrucFunc"/>
</dbReference>
<dbReference type="Gene3D" id="2.120.10.30">
    <property type="entry name" value="TolB, C-terminal domain"/>
    <property type="match status" value="1"/>
</dbReference>
<comment type="subcellular location">
    <subcellularLocation>
        <location evidence="1">Cell outer membrane</location>
    </subcellularLocation>
</comment>
<reference evidence="7 8" key="1">
    <citation type="submission" date="2020-11" db="EMBL/GenBank/DDBJ databases">
        <authorList>
            <person name="Kim M.K."/>
        </authorList>
    </citation>
    <scope>NUCLEOTIDE SEQUENCE [LARGE SCALE GENOMIC DNA]</scope>
    <source>
        <strain evidence="7 8">BT439</strain>
    </source>
</reference>
<evidence type="ECO:0000256" key="1">
    <source>
        <dbReference type="ARBA" id="ARBA00004442"/>
    </source>
</evidence>
<dbReference type="Pfam" id="PF00691">
    <property type="entry name" value="OmpA"/>
    <property type="match status" value="1"/>
</dbReference>
<dbReference type="InterPro" id="IPR011990">
    <property type="entry name" value="TPR-like_helical_dom_sf"/>
</dbReference>
<evidence type="ECO:0000256" key="2">
    <source>
        <dbReference type="ARBA" id="ARBA00023136"/>
    </source>
</evidence>
<dbReference type="SUPFAM" id="SSF48452">
    <property type="entry name" value="TPR-like"/>
    <property type="match status" value="1"/>
</dbReference>
<dbReference type="GO" id="GO:0009279">
    <property type="term" value="C:cell outer membrane"/>
    <property type="evidence" value="ECO:0007669"/>
    <property type="project" value="UniProtKB-SubCell"/>
</dbReference>
<evidence type="ECO:0000256" key="3">
    <source>
        <dbReference type="ARBA" id="ARBA00023237"/>
    </source>
</evidence>
<name>A0A931BB98_9BACT</name>
<proteinExistence type="predicted"/>
<evidence type="ECO:0000256" key="5">
    <source>
        <dbReference type="PROSITE-ProRule" id="PRU00473"/>
    </source>
</evidence>
<dbReference type="CDD" id="cd07185">
    <property type="entry name" value="OmpA_C-like"/>
    <property type="match status" value="1"/>
</dbReference>
<evidence type="ECO:0000259" key="6">
    <source>
        <dbReference type="PROSITE" id="PS51123"/>
    </source>
</evidence>
<dbReference type="InterPro" id="IPR006690">
    <property type="entry name" value="OMPA-like_CS"/>
</dbReference>